<feature type="transmembrane region" description="Helical" evidence="6">
    <location>
        <begin position="412"/>
        <end position="433"/>
    </location>
</feature>
<feature type="transmembrane region" description="Helical" evidence="6">
    <location>
        <begin position="445"/>
        <end position="467"/>
    </location>
</feature>
<name>A0A9N9PVA0_9HELO</name>
<feature type="transmembrane region" description="Helical" evidence="6">
    <location>
        <begin position="67"/>
        <end position="87"/>
    </location>
</feature>
<feature type="transmembrane region" description="Helical" evidence="6">
    <location>
        <begin position="479"/>
        <end position="500"/>
    </location>
</feature>
<feature type="transmembrane region" description="Helical" evidence="6">
    <location>
        <begin position="308"/>
        <end position="334"/>
    </location>
</feature>
<dbReference type="PROSITE" id="PS50850">
    <property type="entry name" value="MFS"/>
    <property type="match status" value="1"/>
</dbReference>
<dbReference type="Pfam" id="PF07690">
    <property type="entry name" value="MFS_1"/>
    <property type="match status" value="1"/>
</dbReference>
<dbReference type="AlphaFoldDB" id="A0A9N9PVA0"/>
<dbReference type="Gene3D" id="1.20.1250.20">
    <property type="entry name" value="MFS general substrate transporter like domains"/>
    <property type="match status" value="1"/>
</dbReference>
<reference evidence="8" key="1">
    <citation type="submission" date="2021-07" db="EMBL/GenBank/DDBJ databases">
        <authorList>
            <person name="Durling M."/>
        </authorList>
    </citation>
    <scope>NUCLEOTIDE SEQUENCE</scope>
</reference>
<dbReference type="EMBL" id="CAJVRL010000070">
    <property type="protein sequence ID" value="CAG8956468.1"/>
    <property type="molecule type" value="Genomic_DNA"/>
</dbReference>
<feature type="transmembrane region" description="Helical" evidence="6">
    <location>
        <begin position="134"/>
        <end position="155"/>
    </location>
</feature>
<dbReference type="CDD" id="cd17323">
    <property type="entry name" value="MFS_Tpo1_MDR_like"/>
    <property type="match status" value="1"/>
</dbReference>
<evidence type="ECO:0000313" key="9">
    <source>
        <dbReference type="Proteomes" id="UP000696280"/>
    </source>
</evidence>
<dbReference type="InterPro" id="IPR020846">
    <property type="entry name" value="MFS_dom"/>
</dbReference>
<keyword evidence="3 6" id="KW-1133">Transmembrane helix</keyword>
<proteinExistence type="predicted"/>
<accession>A0A9N9PVA0</accession>
<evidence type="ECO:0000256" key="5">
    <source>
        <dbReference type="SAM" id="MobiDB-lite"/>
    </source>
</evidence>
<evidence type="ECO:0000313" key="8">
    <source>
        <dbReference type="EMBL" id="CAG8956468.1"/>
    </source>
</evidence>
<evidence type="ECO:0000256" key="3">
    <source>
        <dbReference type="ARBA" id="ARBA00022989"/>
    </source>
</evidence>
<dbReference type="InterPro" id="IPR011701">
    <property type="entry name" value="MFS"/>
</dbReference>
<comment type="caution">
    <text evidence="8">The sequence shown here is derived from an EMBL/GenBank/DDBJ whole genome shotgun (WGS) entry which is preliminary data.</text>
</comment>
<comment type="subcellular location">
    <subcellularLocation>
        <location evidence="1">Membrane</location>
        <topology evidence="1">Multi-pass membrane protein</topology>
    </subcellularLocation>
</comment>
<keyword evidence="9" id="KW-1185">Reference proteome</keyword>
<dbReference type="GO" id="GO:0022857">
    <property type="term" value="F:transmembrane transporter activity"/>
    <property type="evidence" value="ECO:0007669"/>
    <property type="project" value="InterPro"/>
</dbReference>
<feature type="transmembrane region" description="Helical" evidence="6">
    <location>
        <begin position="346"/>
        <end position="366"/>
    </location>
</feature>
<dbReference type="SUPFAM" id="SSF103473">
    <property type="entry name" value="MFS general substrate transporter"/>
    <property type="match status" value="1"/>
</dbReference>
<feature type="transmembrane region" description="Helical" evidence="6">
    <location>
        <begin position="387"/>
        <end position="406"/>
    </location>
</feature>
<dbReference type="GO" id="GO:0016020">
    <property type="term" value="C:membrane"/>
    <property type="evidence" value="ECO:0007669"/>
    <property type="project" value="UniProtKB-SubCell"/>
</dbReference>
<evidence type="ECO:0000259" key="7">
    <source>
        <dbReference type="PROSITE" id="PS50850"/>
    </source>
</evidence>
<feature type="compositionally biased region" description="Basic and acidic residues" evidence="5">
    <location>
        <begin position="18"/>
        <end position="39"/>
    </location>
</feature>
<feature type="transmembrane region" description="Helical" evidence="6">
    <location>
        <begin position="107"/>
        <end position="127"/>
    </location>
</feature>
<gene>
    <name evidence="8" type="ORF">HYFRA_00003853</name>
</gene>
<protein>
    <recommendedName>
        <fullName evidence="7">Major facilitator superfamily (MFS) profile domain-containing protein</fullName>
    </recommendedName>
</protein>
<evidence type="ECO:0000256" key="6">
    <source>
        <dbReference type="SAM" id="Phobius"/>
    </source>
</evidence>
<feature type="domain" description="Major facilitator superfamily (MFS) profile" evidence="7">
    <location>
        <begin position="69"/>
        <end position="506"/>
    </location>
</feature>
<dbReference type="PANTHER" id="PTHR23502">
    <property type="entry name" value="MAJOR FACILITATOR SUPERFAMILY"/>
    <property type="match status" value="1"/>
</dbReference>
<keyword evidence="2 6" id="KW-0812">Transmembrane</keyword>
<feature type="transmembrane region" description="Helical" evidence="6">
    <location>
        <begin position="235"/>
        <end position="255"/>
    </location>
</feature>
<dbReference type="InterPro" id="IPR036259">
    <property type="entry name" value="MFS_trans_sf"/>
</dbReference>
<feature type="region of interest" description="Disordered" evidence="5">
    <location>
        <begin position="16"/>
        <end position="39"/>
    </location>
</feature>
<organism evidence="8 9">
    <name type="scientific">Hymenoscyphus fraxineus</name>
    <dbReference type="NCBI Taxonomy" id="746836"/>
    <lineage>
        <taxon>Eukaryota</taxon>
        <taxon>Fungi</taxon>
        <taxon>Dikarya</taxon>
        <taxon>Ascomycota</taxon>
        <taxon>Pezizomycotina</taxon>
        <taxon>Leotiomycetes</taxon>
        <taxon>Helotiales</taxon>
        <taxon>Helotiaceae</taxon>
        <taxon>Hymenoscyphus</taxon>
    </lineage>
</organism>
<dbReference type="PANTHER" id="PTHR23502:SF60">
    <property type="entry name" value="MAJOR FACILITATOR SUPERFAMILY (MFS) PROFILE DOMAIN-CONTAINING PROTEIN-RELATED"/>
    <property type="match status" value="1"/>
</dbReference>
<evidence type="ECO:0000256" key="2">
    <source>
        <dbReference type="ARBA" id="ARBA00022692"/>
    </source>
</evidence>
<feature type="transmembrane region" description="Helical" evidence="6">
    <location>
        <begin position="193"/>
        <end position="211"/>
    </location>
</feature>
<evidence type="ECO:0000256" key="4">
    <source>
        <dbReference type="ARBA" id="ARBA00023136"/>
    </source>
</evidence>
<keyword evidence="4 6" id="KW-0472">Membrane</keyword>
<dbReference type="Proteomes" id="UP000696280">
    <property type="component" value="Unassembled WGS sequence"/>
</dbReference>
<dbReference type="OrthoDB" id="5296287at2759"/>
<sequence>MASSNLTTCSVIHGNTEPLRHTRSDDISPPGHNEKHIPGVDEGESLTVSMWKDDPKNPLNWSKMRRWAIITLLVTTNFIAALCTSSFEPALPTIMDDFHSDSKSLASLTISIYVIGYCMGPLIVAPLSELYGHVAVLYPAYIIFSTGLAVCGSSKSLPLFIVFRAVMGFGAITFVLMGPAIIADLIPRERRGFALSIMSTGPVVVMAQYYFEALFLPIQGPVMGGYIVESTSWRWTFWFALIAFGVLFLLTTIILRETYPPVLLRRRKQTMKSCGLITANSDKELGDTRQVLKAAWVRPFKMLFQSPIVPFVGFYTAISNAYGTICFATVGTVFQDNYSFSPGQSGLAYLGLTAGFLLCQFTLGRFSDQYMVKMEKKHNDKKPEYRLPPLFIGAFLLPIGLFWYGWSLERNAHWIIPIIGSSFIAIGIMSGYLPVQMYLVDAFPIYAASANGACTIIRSICATLLPLSANPLYENLGYGWGNSVLAFIALGLVPIAFLVLRYSERIRTSPRFQPKL</sequence>
<feature type="transmembrane region" description="Helical" evidence="6">
    <location>
        <begin position="161"/>
        <end position="186"/>
    </location>
</feature>
<evidence type="ECO:0000256" key="1">
    <source>
        <dbReference type="ARBA" id="ARBA00004141"/>
    </source>
</evidence>